<evidence type="ECO:0000256" key="2">
    <source>
        <dbReference type="SAM" id="Phobius"/>
    </source>
</evidence>
<accession>A0A5A7MI79</accession>
<keyword evidence="2" id="KW-0472">Membrane</keyword>
<protein>
    <submittedName>
        <fullName evidence="3">Uncharacterized protein</fullName>
    </submittedName>
</protein>
<dbReference type="Proteomes" id="UP000323105">
    <property type="component" value="Unassembled WGS sequence"/>
</dbReference>
<keyword evidence="2" id="KW-0812">Transmembrane</keyword>
<gene>
    <name evidence="3" type="ORF">CTTA_4398</name>
</gene>
<comment type="caution">
    <text evidence="3">The sequence shown here is derived from an EMBL/GenBank/DDBJ whole genome shotgun (WGS) entry which is preliminary data.</text>
</comment>
<dbReference type="AlphaFoldDB" id="A0A5A7MI79"/>
<proteinExistence type="predicted"/>
<feature type="transmembrane region" description="Helical" evidence="2">
    <location>
        <begin position="9"/>
        <end position="29"/>
    </location>
</feature>
<keyword evidence="2" id="KW-1133">Transmembrane helix</keyword>
<sequence>MSVNSGERLFWVMFSVSMFMSTVLVKAGALHHFWPDYFAPPEICVKQALREPVPKRLPRESNLPELAKGAADDTAR</sequence>
<evidence type="ECO:0000313" key="4">
    <source>
        <dbReference type="Proteomes" id="UP000323105"/>
    </source>
</evidence>
<name>A0A5A7MI79_COMTE</name>
<dbReference type="EMBL" id="BKBW01000012">
    <property type="protein sequence ID" value="GEQ77393.1"/>
    <property type="molecule type" value="Genomic_DNA"/>
</dbReference>
<organism evidence="3 4">
    <name type="scientific">Comamonas testosteroni</name>
    <name type="common">Pseudomonas testosteroni</name>
    <dbReference type="NCBI Taxonomy" id="285"/>
    <lineage>
        <taxon>Bacteria</taxon>
        <taxon>Pseudomonadati</taxon>
        <taxon>Pseudomonadota</taxon>
        <taxon>Betaproteobacteria</taxon>
        <taxon>Burkholderiales</taxon>
        <taxon>Comamonadaceae</taxon>
        <taxon>Comamonas</taxon>
    </lineage>
</organism>
<reference evidence="3 4" key="1">
    <citation type="journal article" date="2019" name="Microbiol. Resour. Announc.">
        <title>Draft Genome Sequence of Comamonas testosteroni TA441, a Bacterium That Has a Cryptic Phenol Degradation Gene Cluster.</title>
        <authorList>
            <person name="Arai H."/>
            <person name="Ishii M."/>
        </authorList>
    </citation>
    <scope>NUCLEOTIDE SEQUENCE [LARGE SCALE GENOMIC DNA]</scope>
    <source>
        <strain evidence="3 4">TA441</strain>
    </source>
</reference>
<evidence type="ECO:0000256" key="1">
    <source>
        <dbReference type="SAM" id="MobiDB-lite"/>
    </source>
</evidence>
<feature type="region of interest" description="Disordered" evidence="1">
    <location>
        <begin position="55"/>
        <end position="76"/>
    </location>
</feature>
<evidence type="ECO:0000313" key="3">
    <source>
        <dbReference type="EMBL" id="GEQ77393.1"/>
    </source>
</evidence>